<evidence type="ECO:0000313" key="5">
    <source>
        <dbReference type="EMBL" id="OQV20179.1"/>
    </source>
</evidence>
<dbReference type="Proteomes" id="UP000192578">
    <property type="component" value="Unassembled WGS sequence"/>
</dbReference>
<feature type="compositionally biased region" description="Acidic residues" evidence="4">
    <location>
        <begin position="472"/>
        <end position="498"/>
    </location>
</feature>
<accession>A0A1W0WYB4</accession>
<keyword evidence="2" id="KW-0521">NADP</keyword>
<dbReference type="InterPro" id="IPR051019">
    <property type="entry name" value="VLCFA-Steroid_DH"/>
</dbReference>
<dbReference type="GO" id="GO:0005783">
    <property type="term" value="C:endoplasmic reticulum"/>
    <property type="evidence" value="ECO:0007669"/>
    <property type="project" value="TreeGrafter"/>
</dbReference>
<dbReference type="PRINTS" id="PR00081">
    <property type="entry name" value="GDHRDH"/>
</dbReference>
<dbReference type="SUPFAM" id="SSF51735">
    <property type="entry name" value="NAD(P)-binding Rossmann-fold domains"/>
    <property type="match status" value="1"/>
</dbReference>
<keyword evidence="6" id="KW-1185">Reference proteome</keyword>
<evidence type="ECO:0000256" key="2">
    <source>
        <dbReference type="ARBA" id="ARBA00022857"/>
    </source>
</evidence>
<comment type="caution">
    <text evidence="5">The sequence shown here is derived from an EMBL/GenBank/DDBJ whole genome shotgun (WGS) entry which is preliminary data.</text>
</comment>
<dbReference type="Gene3D" id="3.40.50.720">
    <property type="entry name" value="NAD(P)-binding Rossmann-like Domain"/>
    <property type="match status" value="1"/>
</dbReference>
<dbReference type="FunFam" id="3.40.50.720:FF:000137">
    <property type="entry name" value="Hydroxysteroid (17-beta) dehydrogenase 3"/>
    <property type="match status" value="1"/>
</dbReference>
<organism evidence="5 6">
    <name type="scientific">Hypsibius exemplaris</name>
    <name type="common">Freshwater tardigrade</name>
    <dbReference type="NCBI Taxonomy" id="2072580"/>
    <lineage>
        <taxon>Eukaryota</taxon>
        <taxon>Metazoa</taxon>
        <taxon>Ecdysozoa</taxon>
        <taxon>Tardigrada</taxon>
        <taxon>Eutardigrada</taxon>
        <taxon>Parachela</taxon>
        <taxon>Hypsibioidea</taxon>
        <taxon>Hypsibiidae</taxon>
        <taxon>Hypsibius</taxon>
    </lineage>
</organism>
<evidence type="ECO:0000256" key="3">
    <source>
        <dbReference type="ARBA" id="ARBA00023002"/>
    </source>
</evidence>
<protein>
    <submittedName>
        <fullName evidence="5">Very-long-chain 3-oxoacyl-CoA reductase</fullName>
    </submittedName>
</protein>
<comment type="similarity">
    <text evidence="1">Belongs to the short-chain dehydrogenases/reductases (SDR) family.</text>
</comment>
<dbReference type="Gene3D" id="3.80.10.10">
    <property type="entry name" value="Ribonuclease Inhibitor"/>
    <property type="match status" value="1"/>
</dbReference>
<gene>
    <name evidence="5" type="ORF">BV898_05738</name>
</gene>
<feature type="region of interest" description="Disordered" evidence="4">
    <location>
        <begin position="468"/>
        <end position="571"/>
    </location>
</feature>
<feature type="compositionally biased region" description="Acidic residues" evidence="4">
    <location>
        <begin position="511"/>
        <end position="544"/>
    </location>
</feature>
<dbReference type="InterPro" id="IPR002347">
    <property type="entry name" value="SDR_fam"/>
</dbReference>
<evidence type="ECO:0000256" key="1">
    <source>
        <dbReference type="ARBA" id="ARBA00006484"/>
    </source>
</evidence>
<dbReference type="EMBL" id="MTYJ01000032">
    <property type="protein sequence ID" value="OQV20179.1"/>
    <property type="molecule type" value="Genomic_DNA"/>
</dbReference>
<dbReference type="PANTHER" id="PTHR43899:SF13">
    <property type="entry name" value="RH59310P"/>
    <property type="match status" value="1"/>
</dbReference>
<keyword evidence="3" id="KW-0560">Oxidoreductase</keyword>
<proteinExistence type="inferred from homology"/>
<name>A0A1W0WYB4_HYPEX</name>
<dbReference type="PROSITE" id="PS51450">
    <property type="entry name" value="LRR"/>
    <property type="match status" value="3"/>
</dbReference>
<dbReference type="InterPro" id="IPR032675">
    <property type="entry name" value="LRR_dom_sf"/>
</dbReference>
<evidence type="ECO:0000313" key="6">
    <source>
        <dbReference type="Proteomes" id="UP000192578"/>
    </source>
</evidence>
<dbReference type="AlphaFoldDB" id="A0A1W0WYB4"/>
<dbReference type="PRINTS" id="PR00080">
    <property type="entry name" value="SDRFAMILY"/>
</dbReference>
<dbReference type="OrthoDB" id="5545019at2759"/>
<dbReference type="InterPro" id="IPR036291">
    <property type="entry name" value="NAD(P)-bd_dom_sf"/>
</dbReference>
<dbReference type="SUPFAM" id="SSF52058">
    <property type="entry name" value="L domain-like"/>
    <property type="match status" value="1"/>
</dbReference>
<dbReference type="PANTHER" id="PTHR43899">
    <property type="entry name" value="RH59310P"/>
    <property type="match status" value="1"/>
</dbReference>
<dbReference type="GO" id="GO:0016491">
    <property type="term" value="F:oxidoreductase activity"/>
    <property type="evidence" value="ECO:0007669"/>
    <property type="project" value="UniProtKB-KW"/>
</dbReference>
<dbReference type="Pfam" id="PF00106">
    <property type="entry name" value="adh_short"/>
    <property type="match status" value="1"/>
</dbReference>
<dbReference type="CDD" id="cd05356">
    <property type="entry name" value="17beta-HSD1_like_SDR_c"/>
    <property type="match status" value="1"/>
</dbReference>
<sequence length="571" mass="62193">MSVMIADLCVAVSLLVLMKFVWHWSRTVYAFFFVKPLNIRHLGEWAVVTGATDGIGKAFAEELASRGLKVVLLGRDGRKLQECTRDMEKRFGVETRSIEADFAKDDQCYHKIRETISHLNIAILVNNVGMCPSLPDYFHVMAGGDKFMADAIRCNVVTATSMTRIVLPGMVRRKAGIVVNVASASALLPTPLVAIYSATKVYMDFFSRSLTSELRATGVIVQSLLPFTVSTKMTGSPGRSFWVADAADYARSSLNAVGILDRSHGCFAHSLQGWYYSTLPECISSRLQWRFFTELRKLLLTQQEFKSGASANSTIMVMSMEESISQQLLGQSPSKVEKISVASAQSDGGMIKGLSADLVSLSHLDLKDAGITSLKGLPKLPKLRSLNLEGNLIKDGEDLEWVAENCPALENLVLSANPITDLTKLEALNKLAKLTSLQLTGSEIAKVDGYEAKVFALLPSLTTVDGKKKDVEEVEDDDDEAEEEDEESDDDAESDGEEGNPGLQALLGGEDLSDDDEDFGGEEGGSDDDEEDDDDDDEDEETGDDATPKKADVQPEGGKGIKRKAEDDDAE</sequence>
<dbReference type="Pfam" id="PF14580">
    <property type="entry name" value="LRR_9"/>
    <property type="match status" value="1"/>
</dbReference>
<reference evidence="6" key="1">
    <citation type="submission" date="2017-01" db="EMBL/GenBank/DDBJ databases">
        <title>Comparative genomics of anhydrobiosis in the tardigrade Hypsibius dujardini.</title>
        <authorList>
            <person name="Yoshida Y."/>
            <person name="Koutsovoulos G."/>
            <person name="Laetsch D."/>
            <person name="Stevens L."/>
            <person name="Kumar S."/>
            <person name="Horikawa D."/>
            <person name="Ishino K."/>
            <person name="Komine S."/>
            <person name="Tomita M."/>
            <person name="Blaxter M."/>
            <person name="Arakawa K."/>
        </authorList>
    </citation>
    <scope>NUCLEOTIDE SEQUENCE [LARGE SCALE GENOMIC DNA]</scope>
    <source>
        <strain evidence="6">Z151</strain>
    </source>
</reference>
<evidence type="ECO:0000256" key="4">
    <source>
        <dbReference type="SAM" id="MobiDB-lite"/>
    </source>
</evidence>
<dbReference type="InterPro" id="IPR001611">
    <property type="entry name" value="Leu-rich_rpt"/>
</dbReference>